<proteinExistence type="predicted"/>
<dbReference type="GeneID" id="9041984"/>
<dbReference type="CDD" id="cd07067">
    <property type="entry name" value="HP_PGM_like"/>
    <property type="match status" value="1"/>
</dbReference>
<name>C5LBX7_PERM5</name>
<dbReference type="InterPro" id="IPR050275">
    <property type="entry name" value="PGM_Phosphatase"/>
</dbReference>
<accession>C5LBX7</accession>
<dbReference type="GO" id="GO:0016791">
    <property type="term" value="F:phosphatase activity"/>
    <property type="evidence" value="ECO:0007669"/>
    <property type="project" value="TreeGrafter"/>
</dbReference>
<dbReference type="GO" id="GO:0005737">
    <property type="term" value="C:cytoplasm"/>
    <property type="evidence" value="ECO:0007669"/>
    <property type="project" value="TreeGrafter"/>
</dbReference>
<dbReference type="OMA" id="RTACLLW"/>
<dbReference type="SMART" id="SM00855">
    <property type="entry name" value="PGAM"/>
    <property type="match status" value="1"/>
</dbReference>
<evidence type="ECO:0000313" key="3">
    <source>
        <dbReference type="Proteomes" id="UP000007800"/>
    </source>
</evidence>
<reference evidence="2 3" key="1">
    <citation type="submission" date="2008-07" db="EMBL/GenBank/DDBJ databases">
        <authorList>
            <person name="El-Sayed N."/>
            <person name="Caler E."/>
            <person name="Inman J."/>
            <person name="Amedeo P."/>
            <person name="Hass B."/>
            <person name="Wortman J."/>
        </authorList>
    </citation>
    <scope>NUCLEOTIDE SEQUENCE [LARGE SCALE GENOMIC DNA]</scope>
    <source>
        <strain evidence="3">ATCC 50983 / TXsc</strain>
    </source>
</reference>
<feature type="region of interest" description="Disordered" evidence="1">
    <location>
        <begin position="275"/>
        <end position="339"/>
    </location>
</feature>
<feature type="compositionally biased region" description="Low complexity" evidence="1">
    <location>
        <begin position="306"/>
        <end position="317"/>
    </location>
</feature>
<keyword evidence="3" id="KW-1185">Reference proteome</keyword>
<evidence type="ECO:0008006" key="4">
    <source>
        <dbReference type="Google" id="ProtNLM"/>
    </source>
</evidence>
<dbReference type="Gene3D" id="3.40.50.1240">
    <property type="entry name" value="Phosphoglycerate mutase-like"/>
    <property type="match status" value="1"/>
</dbReference>
<gene>
    <name evidence="2" type="ORF">Pmar_PMAR011482</name>
</gene>
<evidence type="ECO:0000313" key="2">
    <source>
        <dbReference type="EMBL" id="EER05460.1"/>
    </source>
</evidence>
<dbReference type="Pfam" id="PF00300">
    <property type="entry name" value="His_Phos_1"/>
    <property type="match status" value="1"/>
</dbReference>
<dbReference type="SUPFAM" id="SSF53254">
    <property type="entry name" value="Phosphoglycerate mutase-like"/>
    <property type="match status" value="1"/>
</dbReference>
<dbReference type="InParanoid" id="C5LBX7"/>
<evidence type="ECO:0000256" key="1">
    <source>
        <dbReference type="SAM" id="MobiDB-lite"/>
    </source>
</evidence>
<dbReference type="OrthoDB" id="438240at2759"/>
<dbReference type="Proteomes" id="UP000007800">
    <property type="component" value="Unassembled WGS sequence"/>
</dbReference>
<protein>
    <recommendedName>
        <fullName evidence="4">Phosphoglycerate mutase</fullName>
    </recommendedName>
</protein>
<dbReference type="AlphaFoldDB" id="C5LBX7"/>
<organism evidence="3">
    <name type="scientific">Perkinsus marinus (strain ATCC 50983 / TXsc)</name>
    <dbReference type="NCBI Taxonomy" id="423536"/>
    <lineage>
        <taxon>Eukaryota</taxon>
        <taxon>Sar</taxon>
        <taxon>Alveolata</taxon>
        <taxon>Perkinsozoa</taxon>
        <taxon>Perkinsea</taxon>
        <taxon>Perkinsida</taxon>
        <taxon>Perkinsidae</taxon>
        <taxon>Perkinsus</taxon>
    </lineage>
</organism>
<dbReference type="PANTHER" id="PTHR48100">
    <property type="entry name" value="BROAD-SPECIFICITY PHOSPHATASE YOR283W-RELATED"/>
    <property type="match status" value="1"/>
</dbReference>
<dbReference type="InterPro" id="IPR029033">
    <property type="entry name" value="His_PPase_superfam"/>
</dbReference>
<dbReference type="RefSeq" id="XP_002773644.1">
    <property type="nucleotide sequence ID" value="XM_002773598.1"/>
</dbReference>
<dbReference type="EMBL" id="GG680918">
    <property type="protein sequence ID" value="EER05460.1"/>
    <property type="molecule type" value="Genomic_DNA"/>
</dbReference>
<dbReference type="InterPro" id="IPR013078">
    <property type="entry name" value="His_Pase_superF_clade-1"/>
</dbReference>
<dbReference type="PANTHER" id="PTHR48100:SF1">
    <property type="entry name" value="HISTIDINE PHOSPHATASE FAMILY PROTEIN-RELATED"/>
    <property type="match status" value="1"/>
</dbReference>
<sequence length="390" mass="42802">MRIVFIRHAQSYNNQLWEEVLADHLGRAKPAEKHYDQIRSVDPGISDLGSLQAEALSRTIRHIVLTPAPPINASPVEAAKAACYREGDRVANRVMLASSPMRRALETAQPLLKALAEGVDGVDFKGAFVQPQFYEFGGCFAPNPNPEVPADGEGREYSVEDLAGAAFVGLSGMTASEIREEFGCEWQCSNSMEDGWYEPSQGRETLKQMLERARKVVEWIYKMAASRDVDTLFVVTHQDFGCLVLRMLLNADHPQWLYNTSTTAVEVTASFAPRGYSSTSTADSGEQYHGPSSDAAATPEVGRTRSNTGEASNTETSTESEESKSVMLKGSSSGSGLRKRNVGRKVYRTACLLWANRTDHILLTYGMGSQEESHEQIPAVTSTLSDMLTF</sequence>